<protein>
    <recommendedName>
        <fullName evidence="6">D-2-hydroxyglutarate dehydrogenase</fullName>
        <ecNumber evidence="6">1.1.99.39</ecNumber>
    </recommendedName>
</protein>
<reference evidence="8 9" key="1">
    <citation type="journal article" date="2009" name="Science">
        <title>Green evolution and dynamic adaptations revealed by genomes of the marine picoeukaryotes Micromonas.</title>
        <authorList>
            <person name="Worden A.Z."/>
            <person name="Lee J.H."/>
            <person name="Mock T."/>
            <person name="Rouze P."/>
            <person name="Simmons M.P."/>
            <person name="Aerts A.L."/>
            <person name="Allen A.E."/>
            <person name="Cuvelier M.L."/>
            <person name="Derelle E."/>
            <person name="Everett M.V."/>
            <person name="Foulon E."/>
            <person name="Grimwood J."/>
            <person name="Gundlach H."/>
            <person name="Henrissat B."/>
            <person name="Napoli C."/>
            <person name="McDonald S.M."/>
            <person name="Parker M.S."/>
            <person name="Rombauts S."/>
            <person name="Salamov A."/>
            <person name="Von Dassow P."/>
            <person name="Badger J.H."/>
            <person name="Coutinho P.M."/>
            <person name="Demir E."/>
            <person name="Dubchak I."/>
            <person name="Gentemann C."/>
            <person name="Eikrem W."/>
            <person name="Gready J.E."/>
            <person name="John U."/>
            <person name="Lanier W."/>
            <person name="Lindquist E.A."/>
            <person name="Lucas S."/>
            <person name="Mayer K.F."/>
            <person name="Moreau H."/>
            <person name="Not F."/>
            <person name="Otillar R."/>
            <person name="Panaud O."/>
            <person name="Pangilinan J."/>
            <person name="Paulsen I."/>
            <person name="Piegu B."/>
            <person name="Poliakov A."/>
            <person name="Robbens S."/>
            <person name="Schmutz J."/>
            <person name="Toulza E."/>
            <person name="Wyss T."/>
            <person name="Zelensky A."/>
            <person name="Zhou K."/>
            <person name="Armbrust E.V."/>
            <person name="Bhattacharya D."/>
            <person name="Goodenough U.W."/>
            <person name="Van de Peer Y."/>
            <person name="Grigoriev I.V."/>
        </authorList>
    </citation>
    <scope>NUCLEOTIDE SEQUENCE [LARGE SCALE GENOMIC DNA]</scope>
    <source>
        <strain evidence="9">RCC299 / NOUM17</strain>
    </source>
</reference>
<dbReference type="InterPro" id="IPR016169">
    <property type="entry name" value="FAD-bd_PCMH_sub2"/>
</dbReference>
<dbReference type="FunFam" id="3.30.70.2740:FF:000002">
    <property type="entry name" value="D-2-hydroxyglutarate dehydrogenase mitochondrial"/>
    <property type="match status" value="1"/>
</dbReference>
<keyword evidence="5" id="KW-0560">Oxidoreductase</keyword>
<keyword evidence="3" id="KW-0285">Flavoprotein</keyword>
<evidence type="ECO:0000256" key="3">
    <source>
        <dbReference type="ARBA" id="ARBA00022630"/>
    </source>
</evidence>
<evidence type="ECO:0000259" key="7">
    <source>
        <dbReference type="PROSITE" id="PS51387"/>
    </source>
</evidence>
<evidence type="ECO:0000313" key="8">
    <source>
        <dbReference type="EMBL" id="ACO63898.1"/>
    </source>
</evidence>
<dbReference type="RefSeq" id="XP_002502640.1">
    <property type="nucleotide sequence ID" value="XM_002502594.1"/>
</dbReference>
<dbReference type="Pfam" id="PF02913">
    <property type="entry name" value="FAD-oxidase_C"/>
    <property type="match status" value="1"/>
</dbReference>
<dbReference type="STRING" id="296587.C1E710"/>
<dbReference type="GeneID" id="8243556"/>
<dbReference type="OMA" id="YNEDWMR"/>
<dbReference type="KEGG" id="mis:MICPUN_58844"/>
<dbReference type="AlphaFoldDB" id="C1E710"/>
<dbReference type="PANTHER" id="PTHR43716">
    <property type="entry name" value="D-2-HYDROXYGLUTARATE DEHYDROGENASE, MITOCHONDRIAL"/>
    <property type="match status" value="1"/>
</dbReference>
<dbReference type="GO" id="GO:0071949">
    <property type="term" value="F:FAD binding"/>
    <property type="evidence" value="ECO:0007669"/>
    <property type="project" value="InterPro"/>
</dbReference>
<dbReference type="InterPro" id="IPR016166">
    <property type="entry name" value="FAD-bd_PCMH"/>
</dbReference>
<dbReference type="Gene3D" id="3.30.70.2190">
    <property type="match status" value="1"/>
</dbReference>
<feature type="domain" description="FAD-binding PCMH-type" evidence="7">
    <location>
        <begin position="49"/>
        <end position="228"/>
    </location>
</feature>
<dbReference type="GO" id="GO:0005739">
    <property type="term" value="C:mitochondrion"/>
    <property type="evidence" value="ECO:0007669"/>
    <property type="project" value="TreeGrafter"/>
</dbReference>
<name>C1E710_MICCC</name>
<dbReference type="InterPro" id="IPR036318">
    <property type="entry name" value="FAD-bd_PCMH-like_sf"/>
</dbReference>
<keyword evidence="9" id="KW-1185">Reference proteome</keyword>
<evidence type="ECO:0000256" key="1">
    <source>
        <dbReference type="ARBA" id="ARBA00001974"/>
    </source>
</evidence>
<gene>
    <name evidence="8" type="ORF">MICPUN_58844</name>
</gene>
<evidence type="ECO:0000256" key="5">
    <source>
        <dbReference type="ARBA" id="ARBA00023002"/>
    </source>
</evidence>
<dbReference type="InParanoid" id="C1E710"/>
<dbReference type="SUPFAM" id="SSF56176">
    <property type="entry name" value="FAD-binding/transporter-associated domain-like"/>
    <property type="match status" value="1"/>
</dbReference>
<dbReference type="EC" id="1.1.99.39" evidence="6"/>
<dbReference type="InterPro" id="IPR016167">
    <property type="entry name" value="FAD-bd_PCMH_sub1"/>
</dbReference>
<dbReference type="SUPFAM" id="SSF55103">
    <property type="entry name" value="FAD-linked oxidases, C-terminal domain"/>
    <property type="match status" value="1"/>
</dbReference>
<dbReference type="Gene3D" id="3.30.70.2740">
    <property type="match status" value="1"/>
</dbReference>
<evidence type="ECO:0000313" key="9">
    <source>
        <dbReference type="Proteomes" id="UP000002009"/>
    </source>
</evidence>
<comment type="cofactor">
    <cofactor evidence="1">
        <name>FAD</name>
        <dbReference type="ChEBI" id="CHEBI:57692"/>
    </cofactor>
</comment>
<dbReference type="PANTHER" id="PTHR43716:SF1">
    <property type="entry name" value="D-2-HYDROXYGLUTARATE DEHYDROGENASE, MITOCHONDRIAL"/>
    <property type="match status" value="1"/>
</dbReference>
<dbReference type="InterPro" id="IPR051264">
    <property type="entry name" value="FAD-oxidored/transferase_4"/>
</dbReference>
<dbReference type="Gene3D" id="3.30.465.10">
    <property type="match status" value="1"/>
</dbReference>
<evidence type="ECO:0000256" key="6">
    <source>
        <dbReference type="ARBA" id="ARBA00039003"/>
    </source>
</evidence>
<dbReference type="FunFam" id="1.10.45.10:FF:000001">
    <property type="entry name" value="D-lactate dehydrogenase mitochondrial"/>
    <property type="match status" value="1"/>
</dbReference>
<evidence type="ECO:0000256" key="4">
    <source>
        <dbReference type="ARBA" id="ARBA00022827"/>
    </source>
</evidence>
<organism evidence="8 9">
    <name type="scientific">Micromonas commoda (strain RCC299 / NOUM17 / CCMP2709)</name>
    <name type="common">Picoplanktonic green alga</name>
    <dbReference type="NCBI Taxonomy" id="296587"/>
    <lineage>
        <taxon>Eukaryota</taxon>
        <taxon>Viridiplantae</taxon>
        <taxon>Chlorophyta</taxon>
        <taxon>Mamiellophyceae</taxon>
        <taxon>Mamiellales</taxon>
        <taxon>Mamiellaceae</taxon>
        <taxon>Micromonas</taxon>
    </lineage>
</organism>
<dbReference type="Pfam" id="PF01565">
    <property type="entry name" value="FAD_binding_4"/>
    <property type="match status" value="1"/>
</dbReference>
<sequence length="517" mass="54999">MGGDPAPRGDFAVLTDADLAAFREILGDDNVRTDARSLDACNEDWMRKYRGNAGVLLLPARTSQVSAILRHCNARGLAVVPQGGNTGLVGGGVPVHDEIVLGMRRMNAVLSVDPVAGTVVCEAGCVLEDLEHALNARGMTAPLDLGAKGRCQIGGNVSTNAGGLRLVRHGSLHGSVLGLEVVTADGTVLDLVRTLRKDNTGYDLKQLFIGAEGTLGVVTKVAMLAPRKPTGVDVAVCAVGSFADAVAALRDARTKLGDCLQAFEFFDRASLELVLSTLRGARDPLPKTKAPFYVVTETAVFGDGSGKGSVTHRAARRRVRAWVRSLRKRGVAIDGVVGEDAKHASALWNLRERISVALKHAGAVYKYDVSLPTERMYDLVVETRNRLAASTSASTSTSTSASTSAASTSFDASKVSVLGYGHLGDGNLHLNVSSPDGYHPGLEAILEPFVYQWTAEQRGSISAEHGVGAMKPRELAHSKDEASIEAMRRVKEVFDPRGILNPYKVLPPRLTEHRSKL</sequence>
<comment type="similarity">
    <text evidence="2">Belongs to the FAD-binding oxidoreductase/transferase type 4 family.</text>
</comment>
<dbReference type="InterPro" id="IPR016171">
    <property type="entry name" value="Vanillyl_alc_oxidase_C-sub2"/>
</dbReference>
<dbReference type="InterPro" id="IPR016164">
    <property type="entry name" value="FAD-linked_Oxase-like_C"/>
</dbReference>
<dbReference type="Gene3D" id="1.10.45.10">
    <property type="entry name" value="Vanillyl-alcohol Oxidase, Chain A, domain 4"/>
    <property type="match status" value="1"/>
</dbReference>
<dbReference type="FunFam" id="3.30.43.10:FF:000011">
    <property type="entry name" value="D-lactate dehydrogenase (Cytochrome)"/>
    <property type="match status" value="1"/>
</dbReference>
<dbReference type="PROSITE" id="PS51387">
    <property type="entry name" value="FAD_PCMH"/>
    <property type="match status" value="1"/>
</dbReference>
<dbReference type="OrthoDB" id="5332616at2759"/>
<proteinExistence type="inferred from homology"/>
<dbReference type="eggNOG" id="KOG1232">
    <property type="taxonomic scope" value="Eukaryota"/>
</dbReference>
<dbReference type="FunCoup" id="C1E710">
    <property type="interactions" value="963"/>
</dbReference>
<dbReference type="GO" id="GO:0051990">
    <property type="term" value="F:(R)-2-hydroxyglutarate dehydrogenase activity"/>
    <property type="evidence" value="ECO:0007669"/>
    <property type="project" value="UniProtKB-EC"/>
</dbReference>
<dbReference type="Proteomes" id="UP000002009">
    <property type="component" value="Chromosome 5"/>
</dbReference>
<dbReference type="InterPro" id="IPR004113">
    <property type="entry name" value="FAD-bd_oxidored_4_C"/>
</dbReference>
<dbReference type="InterPro" id="IPR006094">
    <property type="entry name" value="Oxid_FAD_bind_N"/>
</dbReference>
<dbReference type="EMBL" id="CP001326">
    <property type="protein sequence ID" value="ACO63898.1"/>
    <property type="molecule type" value="Genomic_DNA"/>
</dbReference>
<accession>C1E710</accession>
<dbReference type="Gene3D" id="3.30.43.10">
    <property type="entry name" value="Uridine Diphospho-n-acetylenolpyruvylglucosamine Reductase, domain 2"/>
    <property type="match status" value="1"/>
</dbReference>
<keyword evidence="4" id="KW-0274">FAD</keyword>
<dbReference type="FunFam" id="3.30.465.10:FF:000001">
    <property type="entry name" value="D-2-hydroxyglutarate dehydrogenase, mitochondrial"/>
    <property type="match status" value="1"/>
</dbReference>
<evidence type="ECO:0000256" key="2">
    <source>
        <dbReference type="ARBA" id="ARBA00008000"/>
    </source>
</evidence>